<dbReference type="InterPro" id="IPR032675">
    <property type="entry name" value="LRR_dom_sf"/>
</dbReference>
<dbReference type="InterPro" id="IPR042197">
    <property type="entry name" value="Apaf_helical"/>
</dbReference>
<proteinExistence type="predicted"/>
<dbReference type="Gene3D" id="3.40.50.300">
    <property type="entry name" value="P-loop containing nucleotide triphosphate hydrolases"/>
    <property type="match status" value="1"/>
</dbReference>
<evidence type="ECO:0000256" key="2">
    <source>
        <dbReference type="ARBA" id="ARBA00022821"/>
    </source>
</evidence>
<organism evidence="6 7">
    <name type="scientific">Panicum virgatum</name>
    <name type="common">Blackwell switchgrass</name>
    <dbReference type="NCBI Taxonomy" id="38727"/>
    <lineage>
        <taxon>Eukaryota</taxon>
        <taxon>Viridiplantae</taxon>
        <taxon>Streptophyta</taxon>
        <taxon>Embryophyta</taxon>
        <taxon>Tracheophyta</taxon>
        <taxon>Spermatophyta</taxon>
        <taxon>Magnoliopsida</taxon>
        <taxon>Liliopsida</taxon>
        <taxon>Poales</taxon>
        <taxon>Poaceae</taxon>
        <taxon>PACMAD clade</taxon>
        <taxon>Panicoideae</taxon>
        <taxon>Panicodae</taxon>
        <taxon>Paniceae</taxon>
        <taxon>Panicinae</taxon>
        <taxon>Panicum</taxon>
        <taxon>Panicum sect. Hiantes</taxon>
    </lineage>
</organism>
<comment type="caution">
    <text evidence="6">The sequence shown here is derived from an EMBL/GenBank/DDBJ whole genome shotgun (WGS) entry which is preliminary data.</text>
</comment>
<evidence type="ECO:0000256" key="1">
    <source>
        <dbReference type="ARBA" id="ARBA00022737"/>
    </source>
</evidence>
<dbReference type="InterPro" id="IPR055414">
    <property type="entry name" value="LRR_R13L4/SHOC2-like"/>
</dbReference>
<dbReference type="Pfam" id="PF00931">
    <property type="entry name" value="NB-ARC"/>
    <property type="match status" value="1"/>
</dbReference>
<dbReference type="InterPro" id="IPR036388">
    <property type="entry name" value="WH-like_DNA-bd_sf"/>
</dbReference>
<evidence type="ECO:0000259" key="3">
    <source>
        <dbReference type="Pfam" id="PF00931"/>
    </source>
</evidence>
<keyword evidence="2" id="KW-0611">Plant defense</keyword>
<dbReference type="InterPro" id="IPR058922">
    <property type="entry name" value="WHD_DRP"/>
</dbReference>
<keyword evidence="1" id="KW-0677">Repeat</keyword>
<accession>A0A8T0PR26</accession>
<dbReference type="Pfam" id="PF23598">
    <property type="entry name" value="LRR_14"/>
    <property type="match status" value="1"/>
</dbReference>
<dbReference type="SUPFAM" id="SSF52058">
    <property type="entry name" value="L domain-like"/>
    <property type="match status" value="1"/>
</dbReference>
<dbReference type="Proteomes" id="UP000823388">
    <property type="component" value="Chromosome 8K"/>
</dbReference>
<evidence type="ECO:0000313" key="6">
    <source>
        <dbReference type="EMBL" id="KAG2562989.1"/>
    </source>
</evidence>
<dbReference type="Gene3D" id="3.80.10.10">
    <property type="entry name" value="Ribonuclease Inhibitor"/>
    <property type="match status" value="1"/>
</dbReference>
<dbReference type="GO" id="GO:0043531">
    <property type="term" value="F:ADP binding"/>
    <property type="evidence" value="ECO:0007669"/>
    <property type="project" value="InterPro"/>
</dbReference>
<evidence type="ECO:0000259" key="4">
    <source>
        <dbReference type="Pfam" id="PF23559"/>
    </source>
</evidence>
<feature type="domain" description="Disease resistance protein winged helix" evidence="4">
    <location>
        <begin position="469"/>
        <end position="539"/>
    </location>
</feature>
<evidence type="ECO:0000313" key="7">
    <source>
        <dbReference type="Proteomes" id="UP000823388"/>
    </source>
</evidence>
<evidence type="ECO:0000259" key="5">
    <source>
        <dbReference type="Pfam" id="PF23598"/>
    </source>
</evidence>
<feature type="domain" description="NB-ARC" evidence="3">
    <location>
        <begin position="204"/>
        <end position="373"/>
    </location>
</feature>
<keyword evidence="7" id="KW-1185">Reference proteome</keyword>
<dbReference type="InterPro" id="IPR044974">
    <property type="entry name" value="Disease_R_plants"/>
</dbReference>
<dbReference type="SUPFAM" id="SSF52540">
    <property type="entry name" value="P-loop containing nucleoside triphosphate hydrolases"/>
    <property type="match status" value="1"/>
</dbReference>
<dbReference type="InterPro" id="IPR002182">
    <property type="entry name" value="NB-ARC"/>
</dbReference>
<dbReference type="OrthoDB" id="644035at2759"/>
<dbReference type="PANTHER" id="PTHR23155">
    <property type="entry name" value="DISEASE RESISTANCE PROTEIN RP"/>
    <property type="match status" value="1"/>
</dbReference>
<evidence type="ECO:0008006" key="8">
    <source>
        <dbReference type="Google" id="ProtNLM"/>
    </source>
</evidence>
<name>A0A8T0PR26_PANVG</name>
<dbReference type="PANTHER" id="PTHR23155:SF1227">
    <property type="entry name" value="OS11G0462500 PROTEIN"/>
    <property type="match status" value="1"/>
</dbReference>
<dbReference type="GO" id="GO:0098542">
    <property type="term" value="P:defense response to other organism"/>
    <property type="evidence" value="ECO:0007669"/>
    <property type="project" value="TreeGrafter"/>
</dbReference>
<feature type="domain" description="Disease resistance R13L4/SHOC-2-like LRR" evidence="5">
    <location>
        <begin position="588"/>
        <end position="959"/>
    </location>
</feature>
<dbReference type="Pfam" id="PF23559">
    <property type="entry name" value="WHD_DRP"/>
    <property type="match status" value="1"/>
</dbReference>
<dbReference type="InterPro" id="IPR027417">
    <property type="entry name" value="P-loop_NTPase"/>
</dbReference>
<protein>
    <recommendedName>
        <fullName evidence="8">NB-ARC domain-containing protein</fullName>
    </recommendedName>
</protein>
<reference evidence="6" key="1">
    <citation type="submission" date="2020-05" db="EMBL/GenBank/DDBJ databases">
        <title>WGS assembly of Panicum virgatum.</title>
        <authorList>
            <person name="Lovell J.T."/>
            <person name="Jenkins J."/>
            <person name="Shu S."/>
            <person name="Juenger T.E."/>
            <person name="Schmutz J."/>
        </authorList>
    </citation>
    <scope>NUCLEOTIDE SEQUENCE</scope>
    <source>
        <strain evidence="6">AP13</strain>
    </source>
</reference>
<gene>
    <name evidence="6" type="ORF">PVAP13_8KG297900</name>
</gene>
<dbReference type="Gene3D" id="1.10.8.430">
    <property type="entry name" value="Helical domain of apoptotic protease-activating factors"/>
    <property type="match status" value="1"/>
</dbReference>
<sequence>MSITDLVALCTTSSAPLELQYSTTSFTPLDLHSQMTGGEAIHAVGFVNSVLRKVFDVIARDRTMNSKVKRGLGVLKREMSMVACEIESNEEKNQGATHESKIVLLRDLACEIEDFIDLTWVPGRGSGFVLSAFGMDPRTGILQSIDHFKDSIQAVRNWQPDAGGSHGGDDGAATWSCSSATPTQSYSQEAALRSICKHRDELGRLLTEAGGQELKVISIVGCRGVGKTTLARAVYDHCRASGEFNCVAWVVATECRDPEDLLTKVLKEAHSTAEPTTRAAEGSGISDFEQTSLQSFLRDKRYFVVIDDVDNPEVWHHIKHEFPEEGHSSRIIVTTSVHSVAAQCSWGSYVYTMQCLSNDESEEVFWETVGQENRSPVLQDASEGIIKKCGGLPLALISVANYLRQRGRSESRVAGGLTKEHCKRAARALGDKILKGQDAEFLKINTALLQCYNNLPDYVHRSCLLYASVFSRGRPINSNALLRRWMTEELAVANDTVTDEEGAKSCLEVLIERCIIEPVKINNARVARCRVHSIMLEFIIHKAISKNFVALVDKDELLSRKGVGVRRLLVQDSSKEGVEDADIDLSIMRSLTISGSPLLDLQACKLLRVLDLEGCKGFKNSDVLRAICKQRFLKYLSLRETDVVLLPSEIQCLEHLETLDIRDTRVEVLPIEVIRLPLLAHLFGRFRLAHGIKQEISQKSRLQTLAGVVVTEPDKSFENIILHAGKLRKVKICSNSSRNKWMKMNSCCNSPLLRLKERFSGSKALQVLSIDSSDFCTDFVSFLGAPCAITSIKLRGQLKSLPDTPTLRELLGLNKLLLISTGLRIEDLSALQNLSCLEYLKLAEDRDGFWGGRFVVKSGGFPSLRRLCFEAPKLPEVRFEEGSMKSLTILDLLCPYPDIPEPCLSMYFVSFYQVHPIANGSSRLGVAGVQYLDNLNEVILHHSTREPKVQAWKEEAIRHKNKPSVKRQQQPIIHAA</sequence>
<dbReference type="Gene3D" id="1.10.10.10">
    <property type="entry name" value="Winged helix-like DNA-binding domain superfamily/Winged helix DNA-binding domain"/>
    <property type="match status" value="1"/>
</dbReference>
<dbReference type="PRINTS" id="PR00364">
    <property type="entry name" value="DISEASERSIST"/>
</dbReference>
<dbReference type="EMBL" id="CM029051">
    <property type="protein sequence ID" value="KAG2562989.1"/>
    <property type="molecule type" value="Genomic_DNA"/>
</dbReference>
<dbReference type="AlphaFoldDB" id="A0A8T0PR26"/>